<dbReference type="PANTHER" id="PTHR42784:SF1">
    <property type="entry name" value="PYRANOSE 2-OXIDASE"/>
    <property type="match status" value="1"/>
</dbReference>
<evidence type="ECO:0000259" key="13">
    <source>
        <dbReference type="Pfam" id="PF05199"/>
    </source>
</evidence>
<dbReference type="EMBL" id="PGGW01000039">
    <property type="protein sequence ID" value="PJE97613.1"/>
    <property type="molecule type" value="Genomic_DNA"/>
</dbReference>
<dbReference type="SUPFAM" id="SSF51905">
    <property type="entry name" value="FAD/NAD(P)-binding domain"/>
    <property type="match status" value="1"/>
</dbReference>
<evidence type="ECO:0000256" key="2">
    <source>
        <dbReference type="ARBA" id="ARBA00001974"/>
    </source>
</evidence>
<keyword evidence="9" id="KW-0560">Oxidoreductase</keyword>
<evidence type="ECO:0000313" key="15">
    <source>
        <dbReference type="Proteomes" id="UP000230407"/>
    </source>
</evidence>
<proteinExistence type="inferred from homology"/>
<sequence length="547" mass="60746">MPSKTLRADTFVVGSGPVGCAFARTLVQAGQHVVMIDAGPLMSPRPGAHLKNSYQYQRNVDLFTSVIQGHLHLLSVPPNDRPEVTLDPSAYRFDRSRFKGFVTDGQNPEQDPQRNLDAEAVTYGVGGMATHWTCATPRHHPVLERSDLLTAVEWNELYQEAEKLLNTRTDAYDMSVRHRVVHEALSEEFTELRDPYQVRNLPLAVERRTDDPSMVHWSGADTVLGPLAIMNLEEDCSLLVRDEASGGSLTLYPEHLCRRLALTPDGERVEYAEVVDLTRSAPIRVEAGNFVVAGGAVLTPQLLSASRVDRPALGRYLHEQPVSFCQIVFHQALVDSITADERFTDRVNEHHKRNPEDPVPIPEDDPEPNVWIPVGEQRPWHCQIHRDAFHYGGVPPNVDSRLIVDLRWFGMIEPRAENRMTFSGCCHDTFGMPQVTFDFTLTPEDRATQHRMMRDMLRAASVLGGFLPGSEPRFVAPGLPLHITGTTRMGTDSQTSVVDTDSRVWGVDNLYLGGNNVIPGSNASNPTLTSVALAVKSARRILSPAPA</sequence>
<comment type="subunit">
    <text evidence="4">Homotetramer.</text>
</comment>
<dbReference type="PANTHER" id="PTHR42784">
    <property type="entry name" value="PYRANOSE 2-OXIDASE"/>
    <property type="match status" value="1"/>
</dbReference>
<dbReference type="InterPro" id="IPR007867">
    <property type="entry name" value="GMC_OxRtase_C"/>
</dbReference>
<dbReference type="InterPro" id="IPR012814">
    <property type="entry name" value="P2OX"/>
</dbReference>
<dbReference type="GO" id="GO:0050660">
    <property type="term" value="F:flavin adenine dinucleotide binding"/>
    <property type="evidence" value="ECO:0007669"/>
    <property type="project" value="InterPro"/>
</dbReference>
<evidence type="ECO:0000256" key="3">
    <source>
        <dbReference type="ARBA" id="ARBA00010790"/>
    </source>
</evidence>
<comment type="cofactor">
    <cofactor evidence="2">
        <name>FAD</name>
        <dbReference type="ChEBI" id="CHEBI:57692"/>
    </cofactor>
</comment>
<evidence type="ECO:0000256" key="4">
    <source>
        <dbReference type="ARBA" id="ARBA00011881"/>
    </source>
</evidence>
<organism evidence="14 15">
    <name type="scientific">Streptomyces carminius</name>
    <dbReference type="NCBI Taxonomy" id="2665496"/>
    <lineage>
        <taxon>Bacteria</taxon>
        <taxon>Bacillati</taxon>
        <taxon>Actinomycetota</taxon>
        <taxon>Actinomycetes</taxon>
        <taxon>Kitasatosporales</taxon>
        <taxon>Streptomycetaceae</taxon>
        <taxon>Streptomyces</taxon>
    </lineage>
</organism>
<dbReference type="RefSeq" id="WP_100201703.1">
    <property type="nucleotide sequence ID" value="NZ_PGGW01000039.1"/>
</dbReference>
<name>A0A2M8M076_9ACTN</name>
<comment type="caution">
    <text evidence="14">The sequence shown here is derived from an EMBL/GenBank/DDBJ whole genome shotgun (WGS) entry which is preliminary data.</text>
</comment>
<keyword evidence="15" id="KW-1185">Reference proteome</keyword>
<evidence type="ECO:0000256" key="9">
    <source>
        <dbReference type="ARBA" id="ARBA00023002"/>
    </source>
</evidence>
<evidence type="ECO:0000313" key="14">
    <source>
        <dbReference type="EMBL" id="PJE97613.1"/>
    </source>
</evidence>
<keyword evidence="8" id="KW-0274">FAD</keyword>
<dbReference type="AlphaFoldDB" id="A0A2M8M076"/>
<dbReference type="NCBIfam" id="TIGR02462">
    <property type="entry name" value="pyranose_ox"/>
    <property type="match status" value="1"/>
</dbReference>
<dbReference type="Proteomes" id="UP000230407">
    <property type="component" value="Unassembled WGS sequence"/>
</dbReference>
<dbReference type="GO" id="GO:0050233">
    <property type="term" value="F:pyranose oxidase activity"/>
    <property type="evidence" value="ECO:0007669"/>
    <property type="project" value="UniProtKB-EC"/>
</dbReference>
<evidence type="ECO:0000256" key="10">
    <source>
        <dbReference type="ARBA" id="ARBA00030508"/>
    </source>
</evidence>
<dbReference type="InterPro" id="IPR036188">
    <property type="entry name" value="FAD/NAD-bd_sf"/>
</dbReference>
<dbReference type="Pfam" id="PF05199">
    <property type="entry name" value="GMC_oxred_C"/>
    <property type="match status" value="1"/>
</dbReference>
<accession>A0A2M8M076</accession>
<dbReference type="EC" id="1.1.3.10" evidence="5"/>
<comment type="similarity">
    <text evidence="3">Belongs to the GMC oxidoreductase family.</text>
</comment>
<dbReference type="Gene3D" id="3.50.50.60">
    <property type="entry name" value="FAD/NAD(P)-binding domain"/>
    <property type="match status" value="2"/>
</dbReference>
<evidence type="ECO:0000256" key="6">
    <source>
        <dbReference type="ARBA" id="ARBA00016408"/>
    </source>
</evidence>
<dbReference type="SUPFAM" id="SSF54373">
    <property type="entry name" value="FAD-linked reductases, C-terminal domain"/>
    <property type="match status" value="1"/>
</dbReference>
<reference evidence="14 15" key="1">
    <citation type="submission" date="2017-11" db="EMBL/GenBank/DDBJ databases">
        <title>Streptomyces carmine sp. nov., a novel actinomycete isolated from Sophora alopecuroides in Xinjiang, China.</title>
        <authorList>
            <person name="Wang Y."/>
            <person name="Luo X."/>
            <person name="Wan C."/>
            <person name="Zhang L."/>
        </authorList>
    </citation>
    <scope>NUCLEOTIDE SEQUENCE [LARGE SCALE GENOMIC DNA]</scope>
    <source>
        <strain evidence="14 15">TRM SA0054</strain>
    </source>
</reference>
<evidence type="ECO:0000256" key="11">
    <source>
        <dbReference type="ARBA" id="ARBA00031159"/>
    </source>
</evidence>
<evidence type="ECO:0000256" key="1">
    <source>
        <dbReference type="ARBA" id="ARBA00000827"/>
    </source>
</evidence>
<gene>
    <name evidence="14" type="ORF">CUT44_10730</name>
</gene>
<evidence type="ECO:0000256" key="5">
    <source>
        <dbReference type="ARBA" id="ARBA00013082"/>
    </source>
</evidence>
<keyword evidence="7" id="KW-0285">Flavoprotein</keyword>
<evidence type="ECO:0000256" key="7">
    <source>
        <dbReference type="ARBA" id="ARBA00022630"/>
    </source>
</evidence>
<evidence type="ECO:0000256" key="8">
    <source>
        <dbReference type="ARBA" id="ARBA00022827"/>
    </source>
</evidence>
<comment type="catalytic activity">
    <reaction evidence="1">
        <text>D-glucose + O2 = 2-dehydro-D-glucose + H2O2</text>
        <dbReference type="Rhea" id="RHEA:10552"/>
        <dbReference type="ChEBI" id="CHEBI:4167"/>
        <dbReference type="ChEBI" id="CHEBI:15379"/>
        <dbReference type="ChEBI" id="CHEBI:16240"/>
        <dbReference type="ChEBI" id="CHEBI:16609"/>
        <dbReference type="EC" id="1.1.3.10"/>
    </reaction>
</comment>
<dbReference type="InterPro" id="IPR051473">
    <property type="entry name" value="P2Ox-like"/>
</dbReference>
<protein>
    <recommendedName>
        <fullName evidence="6">Pyranose 2-oxidase</fullName>
        <ecNumber evidence="5">1.1.3.10</ecNumber>
    </recommendedName>
    <alternativeName>
        <fullName evidence="11">FAD-oxidoreductase</fullName>
    </alternativeName>
    <alternativeName>
        <fullName evidence="10">Glucose 2-oxidase</fullName>
    </alternativeName>
    <alternativeName>
        <fullName evidence="12">Pyranose:oxygen 2-oxidoreductase</fullName>
    </alternativeName>
</protein>
<feature type="domain" description="Glucose-methanol-choline oxidoreductase C-terminal" evidence="13">
    <location>
        <begin position="414"/>
        <end position="534"/>
    </location>
</feature>
<evidence type="ECO:0000256" key="12">
    <source>
        <dbReference type="ARBA" id="ARBA00031330"/>
    </source>
</evidence>